<dbReference type="AlphaFoldDB" id="A0A0A0KIW6"/>
<protein>
    <submittedName>
        <fullName evidence="1">Uncharacterized protein</fullName>
    </submittedName>
</protein>
<accession>A0A0A0KIW6</accession>
<gene>
    <name evidence="1" type="ORF">Csa_6G384560</name>
</gene>
<evidence type="ECO:0000313" key="2">
    <source>
        <dbReference type="Proteomes" id="UP000029981"/>
    </source>
</evidence>
<reference evidence="1 2" key="3">
    <citation type="journal article" date="2010" name="BMC Genomics">
        <title>Transcriptome sequencing and comparative analysis of cucumber flowers with different sex types.</title>
        <authorList>
            <person name="Guo S."/>
            <person name="Zheng Y."/>
            <person name="Joung J.G."/>
            <person name="Liu S."/>
            <person name="Zhang Z."/>
            <person name="Crasta O.R."/>
            <person name="Sobral B.W."/>
            <person name="Xu Y."/>
            <person name="Huang S."/>
            <person name="Fei Z."/>
        </authorList>
    </citation>
    <scope>NUCLEOTIDE SEQUENCE [LARGE SCALE GENOMIC DNA]</scope>
    <source>
        <strain evidence="2">cv. 9930</strain>
    </source>
</reference>
<evidence type="ECO:0000313" key="1">
    <source>
        <dbReference type="EMBL" id="KGN47721.1"/>
    </source>
</evidence>
<reference evidence="1 2" key="2">
    <citation type="journal article" date="2009" name="PLoS ONE">
        <title>An integrated genetic and cytogenetic map of the cucumber genome.</title>
        <authorList>
            <person name="Ren Y."/>
            <person name="Zhang Z."/>
            <person name="Liu J."/>
            <person name="Staub J.E."/>
            <person name="Han Y."/>
            <person name="Cheng Z."/>
            <person name="Li X."/>
            <person name="Lu J."/>
            <person name="Miao H."/>
            <person name="Kang H."/>
            <person name="Xie B."/>
            <person name="Gu X."/>
            <person name="Wang X."/>
            <person name="Du Y."/>
            <person name="Jin W."/>
            <person name="Huang S."/>
        </authorList>
    </citation>
    <scope>NUCLEOTIDE SEQUENCE [LARGE SCALE GENOMIC DNA]</scope>
    <source>
        <strain evidence="2">cv. 9930</strain>
    </source>
</reference>
<keyword evidence="2" id="KW-1185">Reference proteome</keyword>
<dbReference type="Gramene" id="KGN47721">
    <property type="protein sequence ID" value="KGN47721"/>
    <property type="gene ID" value="Csa_6G384560"/>
</dbReference>
<organism evidence="1 2">
    <name type="scientific">Cucumis sativus</name>
    <name type="common">Cucumber</name>
    <dbReference type="NCBI Taxonomy" id="3659"/>
    <lineage>
        <taxon>Eukaryota</taxon>
        <taxon>Viridiplantae</taxon>
        <taxon>Streptophyta</taxon>
        <taxon>Embryophyta</taxon>
        <taxon>Tracheophyta</taxon>
        <taxon>Spermatophyta</taxon>
        <taxon>Magnoliopsida</taxon>
        <taxon>eudicotyledons</taxon>
        <taxon>Gunneridae</taxon>
        <taxon>Pentapetalae</taxon>
        <taxon>rosids</taxon>
        <taxon>fabids</taxon>
        <taxon>Cucurbitales</taxon>
        <taxon>Cucurbitaceae</taxon>
        <taxon>Benincaseae</taxon>
        <taxon>Cucumis</taxon>
    </lineage>
</organism>
<proteinExistence type="predicted"/>
<reference evidence="1 2" key="1">
    <citation type="journal article" date="2009" name="Nat. Genet.">
        <title>The genome of the cucumber, Cucumis sativus L.</title>
        <authorList>
            <person name="Huang S."/>
            <person name="Li R."/>
            <person name="Zhang Z."/>
            <person name="Li L."/>
            <person name="Gu X."/>
            <person name="Fan W."/>
            <person name="Lucas W.J."/>
            <person name="Wang X."/>
            <person name="Xie B."/>
            <person name="Ni P."/>
            <person name="Ren Y."/>
            <person name="Zhu H."/>
            <person name="Li J."/>
            <person name="Lin K."/>
            <person name="Jin W."/>
            <person name="Fei Z."/>
            <person name="Li G."/>
            <person name="Staub J."/>
            <person name="Kilian A."/>
            <person name="van der Vossen E.A."/>
            <person name="Wu Y."/>
            <person name="Guo J."/>
            <person name="He J."/>
            <person name="Jia Z."/>
            <person name="Ren Y."/>
            <person name="Tian G."/>
            <person name="Lu Y."/>
            <person name="Ruan J."/>
            <person name="Qian W."/>
            <person name="Wang M."/>
            <person name="Huang Q."/>
            <person name="Li B."/>
            <person name="Xuan Z."/>
            <person name="Cao J."/>
            <person name="Asan"/>
            <person name="Wu Z."/>
            <person name="Zhang J."/>
            <person name="Cai Q."/>
            <person name="Bai Y."/>
            <person name="Zhao B."/>
            <person name="Han Y."/>
            <person name="Li Y."/>
            <person name="Li X."/>
            <person name="Wang S."/>
            <person name="Shi Q."/>
            <person name="Liu S."/>
            <person name="Cho W.K."/>
            <person name="Kim J.Y."/>
            <person name="Xu Y."/>
            <person name="Heller-Uszynska K."/>
            <person name="Miao H."/>
            <person name="Cheng Z."/>
            <person name="Zhang S."/>
            <person name="Wu J."/>
            <person name="Yang Y."/>
            <person name="Kang H."/>
            <person name="Li M."/>
            <person name="Liang H."/>
            <person name="Ren X."/>
            <person name="Shi Z."/>
            <person name="Wen M."/>
            <person name="Jian M."/>
            <person name="Yang H."/>
            <person name="Zhang G."/>
            <person name="Yang Z."/>
            <person name="Chen R."/>
            <person name="Liu S."/>
            <person name="Li J."/>
            <person name="Ma L."/>
            <person name="Liu H."/>
            <person name="Zhou Y."/>
            <person name="Zhao J."/>
            <person name="Fang X."/>
            <person name="Li G."/>
            <person name="Fang L."/>
            <person name="Li Y."/>
            <person name="Liu D."/>
            <person name="Zheng H."/>
            <person name="Zhang Y."/>
            <person name="Qin N."/>
            <person name="Li Z."/>
            <person name="Yang G."/>
            <person name="Yang S."/>
            <person name="Bolund L."/>
            <person name="Kristiansen K."/>
            <person name="Zheng H."/>
            <person name="Li S."/>
            <person name="Zhang X."/>
            <person name="Yang H."/>
            <person name="Wang J."/>
            <person name="Sun R."/>
            <person name="Zhang B."/>
            <person name="Jiang S."/>
            <person name="Wang J."/>
            <person name="Du Y."/>
            <person name="Li S."/>
        </authorList>
    </citation>
    <scope>NUCLEOTIDE SEQUENCE [LARGE SCALE GENOMIC DNA]</scope>
    <source>
        <strain evidence="2">cv. 9930</strain>
    </source>
</reference>
<reference evidence="1 2" key="4">
    <citation type="journal article" date="2011" name="BMC Genomics">
        <title>RNA-Seq improves annotation of protein-coding genes in the cucumber genome.</title>
        <authorList>
            <person name="Li Z."/>
            <person name="Zhang Z."/>
            <person name="Yan P."/>
            <person name="Huang S."/>
            <person name="Fei Z."/>
            <person name="Lin K."/>
        </authorList>
    </citation>
    <scope>NUCLEOTIDE SEQUENCE [LARGE SCALE GENOMIC DNA]</scope>
    <source>
        <strain evidence="2">cv. 9930</strain>
    </source>
</reference>
<dbReference type="EMBL" id="CM002927">
    <property type="protein sequence ID" value="KGN47721.1"/>
    <property type="molecule type" value="Genomic_DNA"/>
</dbReference>
<sequence length="81" mass="9322">MESWIRSMTLHYKKLGFFQHRHTLAYILESVGKGSVEVHIVIGKKFGSGASEEQFLTRKRKGVENDLLPTLLMSMDEAQRQ</sequence>
<name>A0A0A0KIW6_CUCSA</name>
<dbReference type="Proteomes" id="UP000029981">
    <property type="component" value="Chromosome 6"/>
</dbReference>